<evidence type="ECO:0000256" key="2">
    <source>
        <dbReference type="ARBA" id="ARBA00022737"/>
    </source>
</evidence>
<dbReference type="SMART" id="SM00015">
    <property type="entry name" value="IQ"/>
    <property type="match status" value="6"/>
</dbReference>
<comment type="similarity">
    <text evidence="1 9">Belongs to the TRAFAC class myosin-kinesin ATPase superfamily. Myosin family.</text>
</comment>
<dbReference type="FunFam" id="1.10.10.820:FF:000001">
    <property type="entry name" value="Myosin heavy chain"/>
    <property type="match status" value="1"/>
</dbReference>
<evidence type="ECO:0000313" key="14">
    <source>
        <dbReference type="EMBL" id="AOW04748.1"/>
    </source>
</evidence>
<dbReference type="GO" id="GO:0016020">
    <property type="term" value="C:membrane"/>
    <property type="evidence" value="ECO:0007669"/>
    <property type="project" value="TreeGrafter"/>
</dbReference>
<dbReference type="SUPFAM" id="SSF50084">
    <property type="entry name" value="Myosin S1 fragment, N-terminal domain"/>
    <property type="match status" value="1"/>
</dbReference>
<organism evidence="14 16">
    <name type="scientific">Yarrowia lipolytica</name>
    <name type="common">Candida lipolytica</name>
    <dbReference type="NCBI Taxonomy" id="4952"/>
    <lineage>
        <taxon>Eukaryota</taxon>
        <taxon>Fungi</taxon>
        <taxon>Dikarya</taxon>
        <taxon>Ascomycota</taxon>
        <taxon>Saccharomycotina</taxon>
        <taxon>Dipodascomycetes</taxon>
        <taxon>Dipodascales</taxon>
        <taxon>Dipodascales incertae sedis</taxon>
        <taxon>Yarrowia</taxon>
    </lineage>
</organism>
<evidence type="ECO:0000256" key="4">
    <source>
        <dbReference type="ARBA" id="ARBA00022840"/>
    </source>
</evidence>
<keyword evidence="8 9" id="KW-0009">Actin-binding</keyword>
<dbReference type="PROSITE" id="PS50096">
    <property type="entry name" value="IQ"/>
    <property type="match status" value="4"/>
</dbReference>
<evidence type="ECO:0000256" key="3">
    <source>
        <dbReference type="ARBA" id="ARBA00022741"/>
    </source>
</evidence>
<keyword evidence="5 10" id="KW-0175">Coiled coil</keyword>
<dbReference type="GO" id="GO:0005737">
    <property type="term" value="C:cytoplasm"/>
    <property type="evidence" value="ECO:0007669"/>
    <property type="project" value="TreeGrafter"/>
</dbReference>
<dbReference type="GO" id="GO:0000146">
    <property type="term" value="F:microfilament motor activity"/>
    <property type="evidence" value="ECO:0007669"/>
    <property type="project" value="TreeGrafter"/>
</dbReference>
<evidence type="ECO:0000256" key="9">
    <source>
        <dbReference type="PROSITE-ProRule" id="PRU00782"/>
    </source>
</evidence>
<dbReference type="InterPro" id="IPR027417">
    <property type="entry name" value="P-loop_NTPase"/>
</dbReference>
<dbReference type="Proteomes" id="UP000256601">
    <property type="component" value="Unassembled WGS sequence"/>
</dbReference>
<feature type="binding site" evidence="9">
    <location>
        <begin position="168"/>
        <end position="175"/>
    </location>
    <ligand>
        <name>ATP</name>
        <dbReference type="ChEBI" id="CHEBI:30616"/>
    </ligand>
</feature>
<evidence type="ECO:0000256" key="7">
    <source>
        <dbReference type="ARBA" id="ARBA00023175"/>
    </source>
</evidence>
<dbReference type="Pfam" id="PF00063">
    <property type="entry name" value="Myosin_head"/>
    <property type="match status" value="1"/>
</dbReference>
<evidence type="ECO:0000256" key="8">
    <source>
        <dbReference type="ARBA" id="ARBA00023203"/>
    </source>
</evidence>
<dbReference type="Gene3D" id="1.20.5.190">
    <property type="match status" value="3"/>
</dbReference>
<dbReference type="PROSITE" id="PS51456">
    <property type="entry name" value="MYOSIN_MOTOR"/>
    <property type="match status" value="1"/>
</dbReference>
<evidence type="ECO:0000259" key="12">
    <source>
        <dbReference type="PROSITE" id="PS51126"/>
    </source>
</evidence>
<keyword evidence="4 9" id="KW-0067">ATP-binding</keyword>
<feature type="compositionally biased region" description="Polar residues" evidence="11">
    <location>
        <begin position="1583"/>
        <end position="1594"/>
    </location>
</feature>
<dbReference type="EMBL" id="KZ858947">
    <property type="protein sequence ID" value="RDW29015.1"/>
    <property type="molecule type" value="Genomic_DNA"/>
</dbReference>
<keyword evidence="6 9" id="KW-0518">Myosin</keyword>
<reference evidence="14 16" key="1">
    <citation type="journal article" date="2016" name="PLoS ONE">
        <title>Sequence Assembly of Yarrowia lipolytica Strain W29/CLIB89 Shows Transposable Element Diversity.</title>
        <authorList>
            <person name="Magnan C."/>
            <person name="Yu J."/>
            <person name="Chang I."/>
            <person name="Jahn E."/>
            <person name="Kanomata Y."/>
            <person name="Wu J."/>
            <person name="Zeller M."/>
            <person name="Oakes M."/>
            <person name="Baldi P."/>
            <person name="Sandmeyer S."/>
        </authorList>
    </citation>
    <scope>NUCLEOTIDE SEQUENCE [LARGE SCALE GENOMIC DNA]</scope>
    <source>
        <strain evidence="14">CLIB89</strain>
        <strain evidence="16">CLIB89(W29)</strain>
    </source>
</reference>
<dbReference type="GeneID" id="2912861"/>
<dbReference type="OrthoDB" id="6108017at2759"/>
<dbReference type="Proteomes" id="UP000182444">
    <property type="component" value="Chromosome 1E"/>
</dbReference>
<dbReference type="InterPro" id="IPR000048">
    <property type="entry name" value="IQ_motif_EF-hand-BS"/>
</dbReference>
<feature type="domain" description="Myosin motor" evidence="13">
    <location>
        <begin position="74"/>
        <end position="769"/>
    </location>
</feature>
<dbReference type="InterPro" id="IPR004009">
    <property type="entry name" value="SH3_Myosin"/>
</dbReference>
<gene>
    <name evidence="15" type="ORF">B0I71DRAFT_90738</name>
    <name evidence="14" type="ORF">YALI1_E00510g</name>
</gene>
<sequence length="1594" mass="180376">MAISYEPGIRCWIRDEKEGWVGAEVVDQKTDGEKVTINLTLENGEEKSVETSVSVLKSSAEVPQLPLRNPPILESTEDLTSLSYLNEPSVLHAIRTRYQMLNIYTYSGIVLIATNPFQRVDNLYTPDIIQAYAGKTRGELEPHLFAIAEDAYRCMLRDKKDQTIVVSGESGAGKTVSAKYIMRYFATVEDPLAPRKRDVSQGDSLSHVEEQILATNPIMEAFGNAKTTRNDNSSRFGKYLEINFNKDVDIVGARIRTFLLERSRLVFQPATERNYHIFYQLVKGASPELAKALGVEGGVPAFRYLNQGGNDTIEGVDDSEEFKLTGASLETIGIAKPEQESLWNILAGILHIGNIEIGQTRQDAVLSSDEPSLIKACELLQIDPVQFAKWITKKQIVTRADKIVSNQTHKQSLVVRDSVSKHIYTSLFDWLVSELNGGLCDPKVQEQVETFIGVLDIFGFEHFKKNSFEQFCINYANEKLQQEFNQHVFKLEQDEYVQEEINWTFIDFSDNQPCIDLIEAKLGILSLLDEESRLPAGSDDGWCTKLYQQLDNPQNKHFKKPRFGNTSFVVAHYAQDVNYEAEGFVEKNRDAVPDEHLEVLMATKNDFLKNILDVAANIAAENAPAAPTKPGLRAPKKPTLGRIFKGSLIDLMTTINSTNVHYIRCIKPNEEKAAWSFSAPIVLSQLRACGVLETIRISCAGFPSRWSYEEFISRYYMLVPSAEWASMEVRDLCNLILEKTIKEEDKFQLGKTKIFFRAGMLAYLERLRSDRLNECAIVIQKNVRKRFYRQKYLDTRQSIIAAQTLFRAHIARERFQELRKEQAAVKIQSAWRGFSGRRDFKQQREGIVRLQAIFRGVLVRRNIQEVAHKGAALTIQRNFRGYVARKEYRNKLQNIVLIQSLIRRRQAKQQLKQLKVEAKSEKHFKEVQYRLENKVVELTQSLTAKRDENKKLLAEMDMLNARSAAATAKSTENSSRVEELENAAEEKERAHQEEVQTMELKLAALDKQYQASVAQLTELEDANAALKQELEAKTKEVADKIEATNVHIDTNKSLSEQLEQAKHEIEKLKQNGVVASDMASVSPVRGTPGTAMNAKRRNIKRRSLTSAGIVDGAAAFTPRPSAAGAAAGAAMGAAAGANAEQMMASLGVNGQIEQLLESQSDELYDEVIEGLIHKLNIPIPHTSDDQFLPREVLFPAHILNLITSEMWRLGFIKESERFLARVMEAIQKHILELSGEAVIYPGAFWLSNVHEIMSFVCLAQANIAQNVDIMDEMGEYEFQQYGRLVHVVKADLENLEFNIYHTWMKELKKLLDKMIVPAIVLSQALPGFMTTDSNGRFLAKMFTSNVSYSMDDLLNLFNKVYKAMTCYFNEKHSVRQSLMELLSMIGVKAFNDLLMRKNFLSWKRGLQINYNITRIEEWCKSHDIADGVVKLEHLMQSAKLLQLKKSTLEDIEIIYDICWILTPSQIHRLIGQYLSADYEAPISSEIMNTISEKVKLEKNAVLLLETSPLEDSGPFEICEPRLLKRLDSYIPAVLQVPLIRRFVELTTLASGQNNEDQHGRIDGDISEEAAADSVSADQMVPEESTNGYQEVASQ</sequence>
<dbReference type="InterPro" id="IPR008989">
    <property type="entry name" value="Myosin_S1_N"/>
</dbReference>
<keyword evidence="3 9" id="KW-0547">Nucleotide-binding</keyword>
<dbReference type="Gene3D" id="1.20.58.530">
    <property type="match status" value="1"/>
</dbReference>
<name>A0A1H6PSC1_YARLL</name>
<feature type="coiled-coil region" evidence="10">
    <location>
        <begin position="897"/>
        <end position="1071"/>
    </location>
</feature>
<protein>
    <submittedName>
        <fullName evidence="15">P-loop containing nucleoside triphosphate hydrolase protein</fullName>
    </submittedName>
</protein>
<dbReference type="VEuPathDB" id="FungiDB:YALI0_E00176g"/>
<dbReference type="CDD" id="cd01380">
    <property type="entry name" value="MYSc_Myo5"/>
    <property type="match status" value="1"/>
</dbReference>
<evidence type="ECO:0000256" key="1">
    <source>
        <dbReference type="ARBA" id="ARBA00008314"/>
    </source>
</evidence>
<dbReference type="eggNOG" id="KOG0160">
    <property type="taxonomic scope" value="Eukaryota"/>
</dbReference>
<feature type="region of interest" description="Actin-binding" evidence="9">
    <location>
        <begin position="648"/>
        <end position="670"/>
    </location>
</feature>
<dbReference type="InterPro" id="IPR036961">
    <property type="entry name" value="Kinesin_motor_dom_sf"/>
</dbReference>
<reference evidence="15 17" key="2">
    <citation type="submission" date="2018-07" db="EMBL/GenBank/DDBJ databases">
        <title>Draft Genome Assemblies for Five Robust Yarrowia lipolytica Strains Exhibiting High Lipid Production and Pentose Sugar Utilization and Sugar Alcohol Secretion from Undetoxified Lignocellulosic Biomass Hydrolysates.</title>
        <authorList>
            <consortium name="DOE Joint Genome Institute"/>
            <person name="Walker C."/>
            <person name="Ryu S."/>
            <person name="Na H."/>
            <person name="Zane M."/>
            <person name="LaButti K."/>
            <person name="Lipzen A."/>
            <person name="Haridas S."/>
            <person name="Barry K."/>
            <person name="Grigoriev I.V."/>
            <person name="Quarterman J."/>
            <person name="Slininger P."/>
            <person name="Dien B."/>
            <person name="Trinh C.T."/>
        </authorList>
    </citation>
    <scope>NUCLEOTIDE SEQUENCE [LARGE SCALE GENOMIC DNA]</scope>
    <source>
        <strain evidence="15 17">YB392</strain>
    </source>
</reference>
<evidence type="ECO:0000256" key="10">
    <source>
        <dbReference type="SAM" id="Coils"/>
    </source>
</evidence>
<accession>A0A1H6PSC1</accession>
<evidence type="ECO:0000313" key="17">
    <source>
        <dbReference type="Proteomes" id="UP000256601"/>
    </source>
</evidence>
<evidence type="ECO:0000313" key="16">
    <source>
        <dbReference type="Proteomes" id="UP000182444"/>
    </source>
</evidence>
<dbReference type="InterPro" id="IPR001609">
    <property type="entry name" value="Myosin_head_motor_dom-like"/>
</dbReference>
<feature type="region of interest" description="Disordered" evidence="11">
    <location>
        <begin position="1553"/>
        <end position="1594"/>
    </location>
</feature>
<dbReference type="Gene3D" id="2.30.30.360">
    <property type="entry name" value="Myosin S1 fragment, N-terminal"/>
    <property type="match status" value="1"/>
</dbReference>
<keyword evidence="15" id="KW-0378">Hydrolase</keyword>
<dbReference type="Gene3D" id="1.10.10.820">
    <property type="match status" value="1"/>
</dbReference>
<dbReference type="SUPFAM" id="SSF52540">
    <property type="entry name" value="P-loop containing nucleoside triphosphate hydrolases"/>
    <property type="match status" value="2"/>
</dbReference>
<dbReference type="InterPro" id="IPR002710">
    <property type="entry name" value="Dilute_dom"/>
</dbReference>
<dbReference type="Gene3D" id="1.20.120.720">
    <property type="entry name" value="Myosin VI head, motor domain, U50 subdomain"/>
    <property type="match status" value="1"/>
</dbReference>
<dbReference type="PRINTS" id="PR00193">
    <property type="entry name" value="MYOSINHEAVY"/>
</dbReference>
<dbReference type="Pfam" id="PF00612">
    <property type="entry name" value="IQ"/>
    <property type="match status" value="3"/>
</dbReference>
<dbReference type="GO" id="GO:0007015">
    <property type="term" value="P:actin filament organization"/>
    <property type="evidence" value="ECO:0007669"/>
    <property type="project" value="TreeGrafter"/>
</dbReference>
<dbReference type="KEGG" id="yli:2912861"/>
<dbReference type="Gene3D" id="3.40.850.10">
    <property type="entry name" value="Kinesin motor domain"/>
    <property type="match status" value="1"/>
</dbReference>
<dbReference type="OMA" id="EIMFDDR"/>
<evidence type="ECO:0000256" key="6">
    <source>
        <dbReference type="ARBA" id="ARBA00023123"/>
    </source>
</evidence>
<feature type="domain" description="Dilute" evidence="12">
    <location>
        <begin position="1220"/>
        <end position="1496"/>
    </location>
</feature>
<dbReference type="GO" id="GO:0005524">
    <property type="term" value="F:ATP binding"/>
    <property type="evidence" value="ECO:0007669"/>
    <property type="project" value="UniProtKB-UniRule"/>
</dbReference>
<dbReference type="Pfam" id="PF02736">
    <property type="entry name" value="Myosin_N"/>
    <property type="match status" value="1"/>
</dbReference>
<dbReference type="InterPro" id="IPR036103">
    <property type="entry name" value="MYSc_Myo5"/>
</dbReference>
<dbReference type="GO" id="GO:0016787">
    <property type="term" value="F:hydrolase activity"/>
    <property type="evidence" value="ECO:0007669"/>
    <property type="project" value="UniProtKB-KW"/>
</dbReference>
<keyword evidence="2" id="KW-0677">Repeat</keyword>
<dbReference type="InterPro" id="IPR046943">
    <property type="entry name" value="Fungal_Myo2/2A_CBD"/>
</dbReference>
<dbReference type="CDD" id="cd15480">
    <property type="entry name" value="fMyo2p_CBD"/>
    <property type="match status" value="1"/>
</dbReference>
<dbReference type="SMART" id="SM00242">
    <property type="entry name" value="MYSc"/>
    <property type="match status" value="1"/>
</dbReference>
<proteinExistence type="inferred from homology"/>
<dbReference type="GO" id="GO:0016459">
    <property type="term" value="C:myosin complex"/>
    <property type="evidence" value="ECO:0007669"/>
    <property type="project" value="UniProtKB-KW"/>
</dbReference>
<evidence type="ECO:0000259" key="13">
    <source>
        <dbReference type="PROSITE" id="PS51456"/>
    </source>
</evidence>
<dbReference type="Gene3D" id="6.20.240.20">
    <property type="match status" value="1"/>
</dbReference>
<dbReference type="PANTHER" id="PTHR13140">
    <property type="entry name" value="MYOSIN"/>
    <property type="match status" value="1"/>
</dbReference>
<dbReference type="PANTHER" id="PTHR13140:SF706">
    <property type="entry name" value="DILUTE CLASS UNCONVENTIONAL MYOSIN, ISOFORM C"/>
    <property type="match status" value="1"/>
</dbReference>
<dbReference type="RefSeq" id="XP_503362.1">
    <property type="nucleotide sequence ID" value="XM_503362.1"/>
</dbReference>
<dbReference type="PROSITE" id="PS51126">
    <property type="entry name" value="DILUTE"/>
    <property type="match status" value="1"/>
</dbReference>
<evidence type="ECO:0000256" key="5">
    <source>
        <dbReference type="ARBA" id="ARBA00023054"/>
    </source>
</evidence>
<dbReference type="SMART" id="SM01132">
    <property type="entry name" value="DIL"/>
    <property type="match status" value="1"/>
</dbReference>
<dbReference type="VEuPathDB" id="FungiDB:YALI1_E00510g"/>
<dbReference type="CDD" id="cd23767">
    <property type="entry name" value="IQCD"/>
    <property type="match status" value="1"/>
</dbReference>
<evidence type="ECO:0000313" key="15">
    <source>
        <dbReference type="EMBL" id="RDW29015.1"/>
    </source>
</evidence>
<keyword evidence="7 9" id="KW-0505">Motor protein</keyword>
<evidence type="ECO:0000256" key="11">
    <source>
        <dbReference type="SAM" id="MobiDB-lite"/>
    </source>
</evidence>
<dbReference type="EMBL" id="CP017557">
    <property type="protein sequence ID" value="AOW04748.1"/>
    <property type="molecule type" value="Genomic_DNA"/>
</dbReference>
<dbReference type="Pfam" id="PF01843">
    <property type="entry name" value="DIL"/>
    <property type="match status" value="1"/>
</dbReference>
<dbReference type="GO" id="GO:0051015">
    <property type="term" value="F:actin filament binding"/>
    <property type="evidence" value="ECO:0007669"/>
    <property type="project" value="InterPro"/>
</dbReference>